<gene>
    <name evidence="5" type="ORF">ACFYKX_12075</name>
</gene>
<evidence type="ECO:0000256" key="1">
    <source>
        <dbReference type="ARBA" id="ARBA00008361"/>
    </source>
</evidence>
<sequence length="264" mass="30428">MKEVNFGLVAKSYAKSRNDIPSNLFESFTIRNIFFEGKRVVDIACGTGALTRKLDLRNADVIGVDPSIELIKEAQNINALEYKNIRYEVGSAEKTNLPSNDFDIVTVMRAWHWFNREESIKEIKRLLKNKGILIVADSGFVPPHEVTDFTFDVLKRHIPDGVKPPGSKAESKQRINGFPVEWFDEWSKNEFDLRDFYKLDYKVQFSNSEWLDRVTSLSYLAGLEEEPRKNIIEELLNLLDTKFGKDAMHTIPHACYVSILKLHK</sequence>
<dbReference type="SUPFAM" id="SSF53335">
    <property type="entry name" value="S-adenosyl-L-methionine-dependent methyltransferases"/>
    <property type="match status" value="1"/>
</dbReference>
<dbReference type="InterPro" id="IPR051052">
    <property type="entry name" value="Diverse_substrate_MTase"/>
</dbReference>
<dbReference type="GO" id="GO:0032259">
    <property type="term" value="P:methylation"/>
    <property type="evidence" value="ECO:0007669"/>
    <property type="project" value="UniProtKB-KW"/>
</dbReference>
<organism evidence="5 6">
    <name type="scientific">Cytobacillus spartinae</name>
    <dbReference type="NCBI Taxonomy" id="3299023"/>
    <lineage>
        <taxon>Bacteria</taxon>
        <taxon>Bacillati</taxon>
        <taxon>Bacillota</taxon>
        <taxon>Bacilli</taxon>
        <taxon>Bacillales</taxon>
        <taxon>Bacillaceae</taxon>
        <taxon>Cytobacillus</taxon>
    </lineage>
</organism>
<evidence type="ECO:0000256" key="2">
    <source>
        <dbReference type="ARBA" id="ARBA00022603"/>
    </source>
</evidence>
<dbReference type="EMBL" id="JBIACK010000005">
    <property type="protein sequence ID" value="MFE8701333.1"/>
    <property type="molecule type" value="Genomic_DNA"/>
</dbReference>
<dbReference type="Gene3D" id="3.40.50.150">
    <property type="entry name" value="Vaccinia Virus protein VP39"/>
    <property type="match status" value="1"/>
</dbReference>
<evidence type="ECO:0000256" key="3">
    <source>
        <dbReference type="ARBA" id="ARBA00022679"/>
    </source>
</evidence>
<dbReference type="GO" id="GO:0008168">
    <property type="term" value="F:methyltransferase activity"/>
    <property type="evidence" value="ECO:0007669"/>
    <property type="project" value="UniProtKB-KW"/>
</dbReference>
<dbReference type="CDD" id="cd02440">
    <property type="entry name" value="AdoMet_MTases"/>
    <property type="match status" value="1"/>
</dbReference>
<evidence type="ECO:0000313" key="5">
    <source>
        <dbReference type="EMBL" id="MFE8701333.1"/>
    </source>
</evidence>
<evidence type="ECO:0000313" key="6">
    <source>
        <dbReference type="Proteomes" id="UP001601059"/>
    </source>
</evidence>
<dbReference type="RefSeq" id="WP_389361269.1">
    <property type="nucleotide sequence ID" value="NZ_JBIACK010000005.1"/>
</dbReference>
<dbReference type="InterPro" id="IPR029063">
    <property type="entry name" value="SAM-dependent_MTases_sf"/>
</dbReference>
<dbReference type="EC" id="2.1.1.-" evidence="5"/>
<reference evidence="5 6" key="1">
    <citation type="submission" date="2024-08" db="EMBL/GenBank/DDBJ databases">
        <title>Two novel Cytobacillus novel species.</title>
        <authorList>
            <person name="Liu G."/>
        </authorList>
    </citation>
    <scope>NUCLEOTIDE SEQUENCE [LARGE SCALE GENOMIC DNA]</scope>
    <source>
        <strain evidence="5 6">FJAT-54145</strain>
    </source>
</reference>
<evidence type="ECO:0000259" key="4">
    <source>
        <dbReference type="Pfam" id="PF08241"/>
    </source>
</evidence>
<name>A0ABW6KET4_9BACI</name>
<accession>A0ABW6KET4</accession>
<keyword evidence="6" id="KW-1185">Reference proteome</keyword>
<dbReference type="Proteomes" id="UP001601059">
    <property type="component" value="Unassembled WGS sequence"/>
</dbReference>
<comment type="similarity">
    <text evidence="1">Belongs to the methyltransferase superfamily.</text>
</comment>
<dbReference type="PANTHER" id="PTHR44942">
    <property type="entry name" value="METHYLTRANSF_11 DOMAIN-CONTAINING PROTEIN"/>
    <property type="match status" value="1"/>
</dbReference>
<proteinExistence type="inferred from homology"/>
<dbReference type="InterPro" id="IPR013216">
    <property type="entry name" value="Methyltransf_11"/>
</dbReference>
<feature type="domain" description="Methyltransferase type 11" evidence="4">
    <location>
        <begin position="41"/>
        <end position="135"/>
    </location>
</feature>
<keyword evidence="3 5" id="KW-0808">Transferase</keyword>
<comment type="caution">
    <text evidence="5">The sequence shown here is derived from an EMBL/GenBank/DDBJ whole genome shotgun (WGS) entry which is preliminary data.</text>
</comment>
<protein>
    <submittedName>
        <fullName evidence="5">Class I SAM-dependent methyltransferase</fullName>
        <ecNumber evidence="5">2.1.1.-</ecNumber>
    </submittedName>
</protein>
<dbReference type="PANTHER" id="PTHR44942:SF4">
    <property type="entry name" value="METHYLTRANSFERASE TYPE 11 DOMAIN-CONTAINING PROTEIN"/>
    <property type="match status" value="1"/>
</dbReference>
<dbReference type="Pfam" id="PF08241">
    <property type="entry name" value="Methyltransf_11"/>
    <property type="match status" value="1"/>
</dbReference>
<keyword evidence="2 5" id="KW-0489">Methyltransferase</keyword>